<feature type="chain" id="PRO_5039051907" evidence="1">
    <location>
        <begin position="24"/>
        <end position="836"/>
    </location>
</feature>
<proteinExistence type="predicted"/>
<accession>A0A9D9ERR3</accession>
<dbReference type="Gene3D" id="2.60.40.10">
    <property type="entry name" value="Immunoglobulins"/>
    <property type="match status" value="1"/>
</dbReference>
<gene>
    <name evidence="3" type="ORF">IAC06_03315</name>
</gene>
<reference evidence="3" key="1">
    <citation type="submission" date="2020-10" db="EMBL/GenBank/DDBJ databases">
        <authorList>
            <person name="Gilroy R."/>
        </authorList>
    </citation>
    <scope>NUCLEOTIDE SEQUENCE</scope>
    <source>
        <strain evidence="3">B1-20833</strain>
    </source>
</reference>
<dbReference type="EMBL" id="JADIMI010000029">
    <property type="protein sequence ID" value="MBO8451898.1"/>
    <property type="molecule type" value="Genomic_DNA"/>
</dbReference>
<evidence type="ECO:0000313" key="4">
    <source>
        <dbReference type="Proteomes" id="UP000823661"/>
    </source>
</evidence>
<evidence type="ECO:0000259" key="2">
    <source>
        <dbReference type="PROSITE" id="PS50866"/>
    </source>
</evidence>
<evidence type="ECO:0000256" key="1">
    <source>
        <dbReference type="SAM" id="SignalP"/>
    </source>
</evidence>
<reference evidence="3" key="2">
    <citation type="journal article" date="2021" name="PeerJ">
        <title>Extensive microbial diversity within the chicken gut microbiome revealed by metagenomics and culture.</title>
        <authorList>
            <person name="Gilroy R."/>
            <person name="Ravi A."/>
            <person name="Getino M."/>
            <person name="Pursley I."/>
            <person name="Horton D.L."/>
            <person name="Alikhan N.F."/>
            <person name="Baker D."/>
            <person name="Gharbi K."/>
            <person name="Hall N."/>
            <person name="Watson M."/>
            <person name="Adriaenssens E.M."/>
            <person name="Foster-Nyarko E."/>
            <person name="Jarju S."/>
            <person name="Secka A."/>
            <person name="Antonio M."/>
            <person name="Oren A."/>
            <person name="Chaudhuri R.R."/>
            <person name="La Ragione R."/>
            <person name="Hildebrand F."/>
            <person name="Pallen M.J."/>
        </authorList>
    </citation>
    <scope>NUCLEOTIDE SEQUENCE</scope>
    <source>
        <strain evidence="3">B1-20833</strain>
    </source>
</reference>
<feature type="signal peptide" evidence="1">
    <location>
        <begin position="1"/>
        <end position="23"/>
    </location>
</feature>
<keyword evidence="1" id="KW-0732">Signal</keyword>
<dbReference type="Proteomes" id="UP000823661">
    <property type="component" value="Unassembled WGS sequence"/>
</dbReference>
<dbReference type="AlphaFoldDB" id="A0A9D9ERR3"/>
<dbReference type="InterPro" id="IPR024361">
    <property type="entry name" value="BACON"/>
</dbReference>
<dbReference type="CDD" id="cd14948">
    <property type="entry name" value="BACON"/>
    <property type="match status" value="1"/>
</dbReference>
<dbReference type="InterPro" id="IPR009038">
    <property type="entry name" value="GOLD_dom"/>
</dbReference>
<organism evidence="3 4">
    <name type="scientific">Candidatus Cryptobacteroides intestinavium</name>
    <dbReference type="NCBI Taxonomy" id="2840766"/>
    <lineage>
        <taxon>Bacteria</taxon>
        <taxon>Pseudomonadati</taxon>
        <taxon>Bacteroidota</taxon>
        <taxon>Bacteroidia</taxon>
        <taxon>Bacteroidales</taxon>
        <taxon>Candidatus Cryptobacteroides</taxon>
    </lineage>
</organism>
<name>A0A9D9ERR3_9BACT</name>
<sequence length="836" mass="90690">MKTRHYMKSLACVLGAAAAMLLALTGCQKEFELDLPLAVSSRNLSLTKEAGSTHVLVYSTGAWKARLTRNVIWASLDRQEGYGNNEIVFTYSANYGISRKVGVIFDKDGLTDTVMFSQAGNITDPQLAFASPAVTLLKSEADILAPLNTNLRYSVGYMEASVSYYGEDGQPGEPVPVLSQDGEIPAQTADHWVTGVSVSEEGVSFSVSENSSSLPRIAELILSIADAEDNVTQATLSITQGIAGPQFKLESAEGRYEGFAQECSVMTTANNIAAYSDKVEYSVEYSSPVAEGEEWIIDPVITSEGLQFSLSMNTGAAERSAVISLDFTDGAGETVSASYTVVQSPYPAAVSFEEVRSMTPGEIDLLGYIEGYVVSDPESQNVVSSPQTAQFQFDRTENGRTVYLESTDGKYGFCLKFVSEEENTLERFSKVRLSIDGAVLQRKDDPECYTITGLTAANILEAAAPDEFRIPVKTRRISELTDDDIFTLVSVSGLEIMCKDGAYTNCTDGYSLKDDLNAVGTTSPRWDVAPLMCYDNTGETIFMLTNAGASWRRFSSGHDLEFGTLVPQGSGTFRGILVSDDVAPVRFGDLGRYQLRAMTESEIALDEEPFSKTIAEWNWNDREVDLIPETGEGEIDIYDAKMAGSPDFNNVVCSGNGGASSEQKGLVPNGAVLLTRQWWDFGSDRGRYFDISFSTAGISGSNMFLGIVWGHGQMNNTTLTGPSHWNLLYSTDGGASFSPVPGSDVIKKRSIVWWSGTSQDSTPGYTEHLRKLPSDCFGKEKVILRLQVADKVTDIDPKANSSNYLTALGIEKGVLTESVTAANCPVRIGTITLRYN</sequence>
<feature type="domain" description="GOLD" evidence="2">
    <location>
        <begin position="318"/>
        <end position="437"/>
    </location>
</feature>
<dbReference type="PROSITE" id="PS51257">
    <property type="entry name" value="PROKAR_LIPOPROTEIN"/>
    <property type="match status" value="1"/>
</dbReference>
<evidence type="ECO:0000313" key="3">
    <source>
        <dbReference type="EMBL" id="MBO8451898.1"/>
    </source>
</evidence>
<dbReference type="InterPro" id="IPR013783">
    <property type="entry name" value="Ig-like_fold"/>
</dbReference>
<dbReference type="PROSITE" id="PS50866">
    <property type="entry name" value="GOLD"/>
    <property type="match status" value="1"/>
</dbReference>
<protein>
    <submittedName>
        <fullName evidence="3">BACON domain-containing protein</fullName>
    </submittedName>
</protein>
<comment type="caution">
    <text evidence="3">The sequence shown here is derived from an EMBL/GenBank/DDBJ whole genome shotgun (WGS) entry which is preliminary data.</text>
</comment>